<comment type="caution">
    <text evidence="1">The sequence shown here is derived from an EMBL/GenBank/DDBJ whole genome shotgun (WGS) entry which is preliminary data.</text>
</comment>
<dbReference type="Proteomes" id="UP001216907">
    <property type="component" value="Unassembled WGS sequence"/>
</dbReference>
<dbReference type="EMBL" id="JARRAG010000001">
    <property type="protein sequence ID" value="MDG3003455.1"/>
    <property type="molecule type" value="Genomic_DNA"/>
</dbReference>
<gene>
    <name evidence="1" type="ORF">PZE19_06735</name>
</gene>
<keyword evidence="2" id="KW-1185">Reference proteome</keyword>
<evidence type="ECO:0000313" key="1">
    <source>
        <dbReference type="EMBL" id="MDG3003455.1"/>
    </source>
</evidence>
<reference evidence="1 2" key="1">
    <citation type="submission" date="2023-03" db="EMBL/GenBank/DDBJ databases">
        <title>Paludisphaera mucosa sp. nov. a novel planctomycete from northern fen.</title>
        <authorList>
            <person name="Ivanova A."/>
        </authorList>
    </citation>
    <scope>NUCLEOTIDE SEQUENCE [LARGE SCALE GENOMIC DNA]</scope>
    <source>
        <strain evidence="1 2">Pla2</strain>
    </source>
</reference>
<accession>A0ABT6F799</accession>
<organism evidence="1 2">
    <name type="scientific">Paludisphaera mucosa</name>
    <dbReference type="NCBI Taxonomy" id="3030827"/>
    <lineage>
        <taxon>Bacteria</taxon>
        <taxon>Pseudomonadati</taxon>
        <taxon>Planctomycetota</taxon>
        <taxon>Planctomycetia</taxon>
        <taxon>Isosphaerales</taxon>
        <taxon>Isosphaeraceae</taxon>
        <taxon>Paludisphaera</taxon>
    </lineage>
</organism>
<name>A0ABT6F799_9BACT</name>
<sequence length="265" mass="28839">MTTSIDVESVARALADPAGLERLRRRHREEARADLDRIHPTWLVRALQDESPAVRSVVAAHGPEGLGRALPSAGGLPAPDRPPHPEVLTWVLSLWAERLVGGSDRDDHPPVIAALTRTSPREAYRLWRGVGLVKSALAREGGGPGWVEERLGKPSPETRVWAARDAAAVARSGVTGIRGAALLGLVTAFRLLPACEPFVMRWALQRLPYPIVRQARGVAPQSSRPSPAVLRLEGLILKTAWDRVDREGRILTPHPAPAARSDDER</sequence>
<proteinExistence type="predicted"/>
<evidence type="ECO:0000313" key="2">
    <source>
        <dbReference type="Proteomes" id="UP001216907"/>
    </source>
</evidence>
<protein>
    <submittedName>
        <fullName evidence="1">Uncharacterized protein</fullName>
    </submittedName>
</protein>
<dbReference type="RefSeq" id="WP_277859806.1">
    <property type="nucleotide sequence ID" value="NZ_JARRAG010000001.1"/>
</dbReference>